<evidence type="ECO:0000313" key="6">
    <source>
        <dbReference type="Proteomes" id="UP000070412"/>
    </source>
</evidence>
<dbReference type="FunFam" id="3.40.50.10480:FF:000002">
    <property type="entry name" value="Ribosome production factor 1"/>
    <property type="match status" value="1"/>
</dbReference>
<evidence type="ECO:0000313" key="3">
    <source>
        <dbReference type="EMBL" id="KAF7493324.1"/>
    </source>
</evidence>
<dbReference type="PROSITE" id="PS50833">
    <property type="entry name" value="BRIX"/>
    <property type="match status" value="1"/>
</dbReference>
<name>A0A132AM43_SARSC</name>
<dbReference type="InterPro" id="IPR007109">
    <property type="entry name" value="Brix"/>
</dbReference>
<keyword evidence="6" id="KW-1185">Reference proteome</keyword>
<dbReference type="PANTHER" id="PTHR22734:SF3">
    <property type="entry name" value="RIBOSOME PRODUCTION FACTOR 1"/>
    <property type="match status" value="1"/>
</dbReference>
<dbReference type="GO" id="GO:0042134">
    <property type="term" value="F:rRNA primary transcript binding"/>
    <property type="evidence" value="ECO:0007669"/>
    <property type="project" value="InterPro"/>
</dbReference>
<evidence type="ECO:0000313" key="7">
    <source>
        <dbReference type="Proteomes" id="UP000616769"/>
    </source>
</evidence>
<dbReference type="GO" id="GO:0005730">
    <property type="term" value="C:nucleolus"/>
    <property type="evidence" value="ECO:0007669"/>
    <property type="project" value="TreeGrafter"/>
</dbReference>
<feature type="compositionally biased region" description="Basic and acidic residues" evidence="1">
    <location>
        <begin position="79"/>
        <end position="96"/>
    </location>
</feature>
<organism evidence="4 7">
    <name type="scientific">Sarcoptes scabiei</name>
    <name type="common">Itch mite</name>
    <name type="synonym">Acarus scabiei</name>
    <dbReference type="NCBI Taxonomy" id="52283"/>
    <lineage>
        <taxon>Eukaryota</taxon>
        <taxon>Metazoa</taxon>
        <taxon>Ecdysozoa</taxon>
        <taxon>Arthropoda</taxon>
        <taxon>Chelicerata</taxon>
        <taxon>Arachnida</taxon>
        <taxon>Acari</taxon>
        <taxon>Acariformes</taxon>
        <taxon>Sarcoptiformes</taxon>
        <taxon>Astigmata</taxon>
        <taxon>Psoroptidia</taxon>
        <taxon>Sarcoptoidea</taxon>
        <taxon>Sarcoptidae</taxon>
        <taxon>Sarcoptinae</taxon>
        <taxon>Sarcoptes</taxon>
    </lineage>
</organism>
<dbReference type="PANTHER" id="PTHR22734">
    <property type="entry name" value="U3 SMALL NUCLEOLAR RIBONUCLEOPROTEIN PROTEIN IMP4"/>
    <property type="match status" value="1"/>
</dbReference>
<accession>A0A132AM43</accession>
<evidence type="ECO:0000259" key="2">
    <source>
        <dbReference type="PROSITE" id="PS50833"/>
    </source>
</evidence>
<dbReference type="InterPro" id="IPR044281">
    <property type="entry name" value="IMP4/RPF1"/>
</dbReference>
<gene>
    <name evidence="4" type="ORF">QR98_0106150</name>
    <name evidence="3" type="ORF">SSS_8722</name>
</gene>
<feature type="region of interest" description="Disordered" evidence="1">
    <location>
        <begin position="1"/>
        <end position="96"/>
    </location>
</feature>
<dbReference type="Gene3D" id="3.40.50.10480">
    <property type="entry name" value="Probable brix-domain ribosomal biogenesis protein"/>
    <property type="match status" value="1"/>
</dbReference>
<protein>
    <submittedName>
        <fullName evidence="3 4">Ribosome production factor 1</fullName>
    </submittedName>
</protein>
<reference evidence="6" key="2">
    <citation type="journal article" date="2020" name="PLoS Negl. Trop. Dis.">
        <title>High-quality nuclear genome for Sarcoptes scabiei-A critical resource for a neglected parasite.</title>
        <authorList>
            <person name="Korhonen P.K."/>
            <person name="Gasser R.B."/>
            <person name="Ma G."/>
            <person name="Wang T."/>
            <person name="Stroehlein A.J."/>
            <person name="Young N.D."/>
            <person name="Ang C.S."/>
            <person name="Fernando D.D."/>
            <person name="Lu H.C."/>
            <person name="Taylor S."/>
            <person name="Reynolds S.L."/>
            <person name="Mofiz E."/>
            <person name="Najaraj S.H."/>
            <person name="Gowda H."/>
            <person name="Madugundu A."/>
            <person name="Renuse S."/>
            <person name="Holt D."/>
            <person name="Pandey A."/>
            <person name="Papenfuss A.T."/>
            <person name="Fischer K."/>
        </authorList>
    </citation>
    <scope>NUCLEOTIDE SEQUENCE [LARGE SCALE GENOMIC DNA]</scope>
</reference>
<dbReference type="Proteomes" id="UP000070412">
    <property type="component" value="Unassembled WGS sequence"/>
</dbReference>
<reference evidence="4 7" key="1">
    <citation type="journal article" date="2015" name="Parasit. Vectors">
        <title>Draft genome of the scabies mite.</title>
        <authorList>
            <person name="Rider S.D.Jr."/>
            <person name="Morgan M.S."/>
            <person name="Arlian L.G."/>
        </authorList>
    </citation>
    <scope>NUCLEOTIDE SEQUENCE [LARGE SCALE GENOMIC DNA]</scope>
    <source>
        <strain evidence="4">Arlian Lab</strain>
    </source>
</reference>
<evidence type="ECO:0000313" key="4">
    <source>
        <dbReference type="EMBL" id="KPM12034.1"/>
    </source>
</evidence>
<dbReference type="SMART" id="SM00879">
    <property type="entry name" value="Brix"/>
    <property type="match status" value="1"/>
</dbReference>
<dbReference type="OrthoDB" id="264354at2759"/>
<sequence length="321" mass="38180">MHLESKRNSNKKCSKDRNNKSDVEPEMVQPHQRLVQNLQKLSKRLHREDHRRIRSKQKLLRRKQAKELNLPKQIPKTIESTRKPNDDSVHPSDEETKIEESLDEFSNYFDKKIVPKILITTSHNPHRKTVKFCRELRNTITNSELRWRRKAHIKKIIPSAIERNFTDLLIINEDRGQPNGLLHVHLPNGPTANYRLSSIKYQSDIKNKAAFNNSCPEVIINNMTTRLGYSIGRMLSSLFHFEPQFRGRKVITFHNQRDYIFFRQHLYEFKNESKVAIKELGPRFTLKLRSLQHGTFDSKFGEYEWIEHRHEQGVDRRKFAL</sequence>
<reference evidence="5" key="4">
    <citation type="submission" date="2022-06" db="UniProtKB">
        <authorList>
            <consortium name="EnsemblMetazoa"/>
        </authorList>
    </citation>
    <scope>IDENTIFICATION</scope>
</reference>
<feature type="domain" description="Brix" evidence="2">
    <location>
        <begin position="115"/>
        <end position="297"/>
    </location>
</feature>
<dbReference type="GO" id="GO:0030687">
    <property type="term" value="C:preribosome, large subunit precursor"/>
    <property type="evidence" value="ECO:0007669"/>
    <property type="project" value="TreeGrafter"/>
</dbReference>
<dbReference type="EMBL" id="JXLN01018639">
    <property type="protein sequence ID" value="KPM12034.1"/>
    <property type="molecule type" value="Genomic_DNA"/>
</dbReference>
<dbReference type="GO" id="GO:0000470">
    <property type="term" value="P:maturation of LSU-rRNA"/>
    <property type="evidence" value="ECO:0007669"/>
    <property type="project" value="TreeGrafter"/>
</dbReference>
<feature type="compositionally biased region" description="Basic and acidic residues" evidence="1">
    <location>
        <begin position="1"/>
        <end position="23"/>
    </location>
</feature>
<dbReference type="AlphaFoldDB" id="A0A132AM43"/>
<dbReference type="SUPFAM" id="SSF52954">
    <property type="entry name" value="Class II aaRS ABD-related"/>
    <property type="match status" value="1"/>
</dbReference>
<evidence type="ECO:0000313" key="5">
    <source>
        <dbReference type="EnsemblMetazoa" id="KAF7493324.1"/>
    </source>
</evidence>
<dbReference type="EMBL" id="WVUK01000056">
    <property type="protein sequence ID" value="KAF7493324.1"/>
    <property type="molecule type" value="Genomic_DNA"/>
</dbReference>
<dbReference type="EnsemblMetazoa" id="SSS_8722s_mrna">
    <property type="protein sequence ID" value="KAF7493324.1"/>
    <property type="gene ID" value="SSS_8722"/>
</dbReference>
<reference evidence="3" key="3">
    <citation type="submission" date="2020-01" db="EMBL/GenBank/DDBJ databases">
        <authorList>
            <person name="Korhonen P.K.K."/>
            <person name="Guangxu M.G."/>
            <person name="Wang T.W."/>
            <person name="Stroehlein A.J.S."/>
            <person name="Young N.D."/>
            <person name="Ang C.-S.A."/>
            <person name="Fernando D.W.F."/>
            <person name="Lu H.L."/>
            <person name="Taylor S.T."/>
            <person name="Ehtesham M.E.M."/>
            <person name="Najaraj S.H.N."/>
            <person name="Harsha G.H.G."/>
            <person name="Madugundu A.M."/>
            <person name="Renuse S.R."/>
            <person name="Holt D.H."/>
            <person name="Pandey A.P."/>
            <person name="Papenfuss A.P."/>
            <person name="Gasser R.B.G."/>
            <person name="Fischer K.F."/>
        </authorList>
    </citation>
    <scope>NUCLEOTIDE SEQUENCE</scope>
    <source>
        <strain evidence="3">SSS_KF_BRIS2020</strain>
    </source>
</reference>
<dbReference type="Proteomes" id="UP000616769">
    <property type="component" value="Unassembled WGS sequence"/>
</dbReference>
<dbReference type="GO" id="GO:0000460">
    <property type="term" value="P:maturation of 5.8S rRNA"/>
    <property type="evidence" value="ECO:0007669"/>
    <property type="project" value="TreeGrafter"/>
</dbReference>
<feature type="compositionally biased region" description="Basic residues" evidence="1">
    <location>
        <begin position="52"/>
        <end position="64"/>
    </location>
</feature>
<dbReference type="VEuPathDB" id="VectorBase:SSCA002165"/>
<proteinExistence type="predicted"/>
<dbReference type="Pfam" id="PF04427">
    <property type="entry name" value="Brix"/>
    <property type="match status" value="1"/>
</dbReference>
<evidence type="ECO:0000256" key="1">
    <source>
        <dbReference type="SAM" id="MobiDB-lite"/>
    </source>
</evidence>